<keyword evidence="3" id="KW-1003">Cell membrane</keyword>
<evidence type="ECO:0000259" key="8">
    <source>
        <dbReference type="PROSITE" id="PS50850"/>
    </source>
</evidence>
<dbReference type="OrthoDB" id="7375466at2"/>
<feature type="transmembrane region" description="Helical" evidence="7">
    <location>
        <begin position="161"/>
        <end position="182"/>
    </location>
</feature>
<dbReference type="PANTHER" id="PTHR42718:SF46">
    <property type="entry name" value="BLR6921 PROTEIN"/>
    <property type="match status" value="1"/>
</dbReference>
<keyword evidence="10" id="KW-1185">Reference proteome</keyword>
<comment type="caution">
    <text evidence="9">The sequence shown here is derived from an EMBL/GenBank/DDBJ whole genome shotgun (WGS) entry which is preliminary data.</text>
</comment>
<sequence>MTARQRLVLVVLLVAQFMLAVDFSILGVALPVIGRGLGFSLANLQWIVTAFALCAAGFTLLFGRVADLVGRRRMFLVGMAVLGASSLAGGLATSPQLLLAARVAQGLATAVVTPAGLSLLTTSFPEGPLRARALGLNGALMSAGFTSGAILGGLLTDLLSWRWAFFVNVPVAAAVLLVAPTLLRESRPAARARLDVPGAVAVTGGLLALVYGLTTAGERGWGDPVAVAALAVGVLALVAFWFIEARAAAPLVPVGILKRRSVVWGNLAGLIAFLTETSLVFLMTLYLQRVLGYSALSTGLAFGVLGAGTVVGGVLGARVIARIGTRAALVAGLSTQAVATASLALLGADGRWLALLLVATAVGGVGNMIAIVGFMITATSGLPDEDQGLATGLATMTQQVGITMGIPVLSAVVTARTGGDTGGGAVLGGVGTAVLVNAGLVLLGALLAGTFLRERRRA</sequence>
<evidence type="ECO:0000256" key="3">
    <source>
        <dbReference type="ARBA" id="ARBA00022475"/>
    </source>
</evidence>
<keyword evidence="4 7" id="KW-0812">Transmembrane</keyword>
<feature type="transmembrane region" description="Helical" evidence="7">
    <location>
        <begin position="99"/>
        <end position="121"/>
    </location>
</feature>
<dbReference type="Gene3D" id="1.20.1250.20">
    <property type="entry name" value="MFS general substrate transporter like domains"/>
    <property type="match status" value="1"/>
</dbReference>
<dbReference type="PROSITE" id="PS50850">
    <property type="entry name" value="MFS"/>
    <property type="match status" value="1"/>
</dbReference>
<feature type="domain" description="Major facilitator superfamily (MFS) profile" evidence="8">
    <location>
        <begin position="8"/>
        <end position="456"/>
    </location>
</feature>
<gene>
    <name evidence="9" type="ORF">F0L68_31635</name>
</gene>
<proteinExistence type="predicted"/>
<evidence type="ECO:0000256" key="5">
    <source>
        <dbReference type="ARBA" id="ARBA00022989"/>
    </source>
</evidence>
<evidence type="ECO:0000256" key="6">
    <source>
        <dbReference type="ARBA" id="ARBA00023136"/>
    </source>
</evidence>
<evidence type="ECO:0000256" key="7">
    <source>
        <dbReference type="SAM" id="Phobius"/>
    </source>
</evidence>
<feature type="transmembrane region" description="Helical" evidence="7">
    <location>
        <begin position="44"/>
        <end position="62"/>
    </location>
</feature>
<dbReference type="PANTHER" id="PTHR42718">
    <property type="entry name" value="MAJOR FACILITATOR SUPERFAMILY MULTIDRUG TRANSPORTER MFSC"/>
    <property type="match status" value="1"/>
</dbReference>
<dbReference type="GO" id="GO:0005886">
    <property type="term" value="C:plasma membrane"/>
    <property type="evidence" value="ECO:0007669"/>
    <property type="project" value="UniProtKB-SubCell"/>
</dbReference>
<dbReference type="AlphaFoldDB" id="A0A5B2WU60"/>
<reference evidence="9 10" key="2">
    <citation type="submission" date="2019-09" db="EMBL/GenBank/DDBJ databases">
        <authorList>
            <person name="Jin C."/>
        </authorList>
    </citation>
    <scope>NUCLEOTIDE SEQUENCE [LARGE SCALE GENOMIC DNA]</scope>
    <source>
        <strain evidence="9 10">AN110305</strain>
    </source>
</reference>
<evidence type="ECO:0000256" key="1">
    <source>
        <dbReference type="ARBA" id="ARBA00004651"/>
    </source>
</evidence>
<evidence type="ECO:0000256" key="2">
    <source>
        <dbReference type="ARBA" id="ARBA00022448"/>
    </source>
</evidence>
<accession>A0A5B2WU60</accession>
<dbReference type="InterPro" id="IPR036259">
    <property type="entry name" value="MFS_trans_sf"/>
</dbReference>
<protein>
    <submittedName>
        <fullName evidence="9">MFS transporter</fullName>
    </submittedName>
</protein>
<feature type="transmembrane region" description="Helical" evidence="7">
    <location>
        <begin position="388"/>
        <end position="413"/>
    </location>
</feature>
<feature type="transmembrane region" description="Helical" evidence="7">
    <location>
        <begin position="7"/>
        <end position="32"/>
    </location>
</feature>
<organism evidence="9 10">
    <name type="scientific">Solihabitans fulvus</name>
    <dbReference type="NCBI Taxonomy" id="1892852"/>
    <lineage>
        <taxon>Bacteria</taxon>
        <taxon>Bacillati</taxon>
        <taxon>Actinomycetota</taxon>
        <taxon>Actinomycetes</taxon>
        <taxon>Pseudonocardiales</taxon>
        <taxon>Pseudonocardiaceae</taxon>
        <taxon>Solihabitans</taxon>
    </lineage>
</organism>
<feature type="transmembrane region" description="Helical" evidence="7">
    <location>
        <begin position="225"/>
        <end position="243"/>
    </location>
</feature>
<feature type="transmembrane region" description="Helical" evidence="7">
    <location>
        <begin position="194"/>
        <end position="213"/>
    </location>
</feature>
<keyword evidence="6 7" id="KW-0472">Membrane</keyword>
<name>A0A5B2WU60_9PSEU</name>
<feature type="transmembrane region" description="Helical" evidence="7">
    <location>
        <begin position="352"/>
        <end position="376"/>
    </location>
</feature>
<dbReference type="GO" id="GO:0022857">
    <property type="term" value="F:transmembrane transporter activity"/>
    <property type="evidence" value="ECO:0007669"/>
    <property type="project" value="InterPro"/>
</dbReference>
<evidence type="ECO:0000256" key="4">
    <source>
        <dbReference type="ARBA" id="ARBA00022692"/>
    </source>
</evidence>
<dbReference type="EMBL" id="VUOB01000064">
    <property type="protein sequence ID" value="KAA2253959.1"/>
    <property type="molecule type" value="Genomic_DNA"/>
</dbReference>
<dbReference type="CDD" id="cd17321">
    <property type="entry name" value="MFS_MMR_MDR_like"/>
    <property type="match status" value="1"/>
</dbReference>
<comment type="subcellular location">
    <subcellularLocation>
        <location evidence="1">Cell membrane</location>
        <topology evidence="1">Multi-pass membrane protein</topology>
    </subcellularLocation>
</comment>
<keyword evidence="5 7" id="KW-1133">Transmembrane helix</keyword>
<evidence type="ECO:0000313" key="9">
    <source>
        <dbReference type="EMBL" id="KAA2253959.1"/>
    </source>
</evidence>
<feature type="transmembrane region" description="Helical" evidence="7">
    <location>
        <begin position="425"/>
        <end position="452"/>
    </location>
</feature>
<dbReference type="Pfam" id="PF07690">
    <property type="entry name" value="MFS_1"/>
    <property type="match status" value="1"/>
</dbReference>
<feature type="transmembrane region" description="Helical" evidence="7">
    <location>
        <begin position="133"/>
        <end position="155"/>
    </location>
</feature>
<dbReference type="Proteomes" id="UP000323454">
    <property type="component" value="Unassembled WGS sequence"/>
</dbReference>
<dbReference type="InterPro" id="IPR011701">
    <property type="entry name" value="MFS"/>
</dbReference>
<feature type="transmembrane region" description="Helical" evidence="7">
    <location>
        <begin position="327"/>
        <end position="346"/>
    </location>
</feature>
<feature type="transmembrane region" description="Helical" evidence="7">
    <location>
        <begin position="74"/>
        <end position="93"/>
    </location>
</feature>
<dbReference type="PRINTS" id="PR01036">
    <property type="entry name" value="TCRTETB"/>
</dbReference>
<feature type="transmembrane region" description="Helical" evidence="7">
    <location>
        <begin position="263"/>
        <end position="287"/>
    </location>
</feature>
<feature type="transmembrane region" description="Helical" evidence="7">
    <location>
        <begin position="293"/>
        <end position="315"/>
    </location>
</feature>
<evidence type="ECO:0000313" key="10">
    <source>
        <dbReference type="Proteomes" id="UP000323454"/>
    </source>
</evidence>
<reference evidence="9 10" key="1">
    <citation type="submission" date="2019-09" db="EMBL/GenBank/DDBJ databases">
        <title>Goodfellowia gen. nov., a new genus of the Pseudonocardineae related to Actinoalloteichus, containing Goodfellowia coeruleoviolacea gen. nov., comb. nov. gen. nov., comb. nov.</title>
        <authorList>
            <person name="Labeda D."/>
        </authorList>
    </citation>
    <scope>NUCLEOTIDE SEQUENCE [LARGE SCALE GENOMIC DNA]</scope>
    <source>
        <strain evidence="9 10">AN110305</strain>
    </source>
</reference>
<dbReference type="SUPFAM" id="SSF103473">
    <property type="entry name" value="MFS general substrate transporter"/>
    <property type="match status" value="1"/>
</dbReference>
<keyword evidence="2" id="KW-0813">Transport</keyword>
<dbReference type="InterPro" id="IPR020846">
    <property type="entry name" value="MFS_dom"/>
</dbReference>
<dbReference type="Gene3D" id="1.20.1720.10">
    <property type="entry name" value="Multidrug resistance protein D"/>
    <property type="match status" value="1"/>
</dbReference>